<reference evidence="1 2" key="1">
    <citation type="journal article" date="2017" name="Poromechanics V (2013)">
        <title>Genomic Characterization of the Arsenic-Tolerant Actinobacterium, &lt;i&gt;Rhodococcus erythropolis&lt;/i&gt; S43.</title>
        <authorList>
            <person name="Retamal-Morales G."/>
            <person name="Mehnert M."/>
            <person name="Schwabe R."/>
            <person name="Tischler D."/>
            <person name="Schloemann M."/>
            <person name="Levican G.J."/>
        </authorList>
    </citation>
    <scope>NUCLEOTIDE SEQUENCE [LARGE SCALE GENOMIC DNA]</scope>
    <source>
        <strain evidence="1 2">S43</strain>
    </source>
</reference>
<name>A0A0C2ZNB2_RHOER</name>
<gene>
    <name evidence="1" type="ORF">BS297_17745</name>
</gene>
<proteinExistence type="predicted"/>
<sequence>MTTTEQLDETSIDKLDQLALNLVGIVHGDGEQREVTTLTRSLTREQLIGLAISCAAMVDPGKSVDQLLEWLDPTANHYIDGNRYTDSQIRDAHAAFAGGDRRDKIVRIEKAYQKLIRSSAMKARR</sequence>
<dbReference type="AlphaFoldDB" id="A0A0C2ZNB2"/>
<organism evidence="1 2">
    <name type="scientific">Rhodococcus erythropolis</name>
    <name type="common">Arthrobacter picolinophilus</name>
    <dbReference type="NCBI Taxonomy" id="1833"/>
    <lineage>
        <taxon>Bacteria</taxon>
        <taxon>Bacillati</taxon>
        <taxon>Actinomycetota</taxon>
        <taxon>Actinomycetes</taxon>
        <taxon>Mycobacteriales</taxon>
        <taxon>Nocardiaceae</taxon>
        <taxon>Rhodococcus</taxon>
        <taxon>Rhodococcus erythropolis group</taxon>
    </lineage>
</organism>
<protein>
    <submittedName>
        <fullName evidence="1">Uncharacterized protein</fullName>
    </submittedName>
</protein>
<comment type="caution">
    <text evidence="1">The sequence shown here is derived from an EMBL/GenBank/DDBJ whole genome shotgun (WGS) entry which is preliminary data.</text>
</comment>
<evidence type="ECO:0000313" key="1">
    <source>
        <dbReference type="EMBL" id="KAB2583990.1"/>
    </source>
</evidence>
<dbReference type="Proteomes" id="UP000325576">
    <property type="component" value="Unassembled WGS sequence"/>
</dbReference>
<evidence type="ECO:0000313" key="2">
    <source>
        <dbReference type="Proteomes" id="UP000325576"/>
    </source>
</evidence>
<accession>A0A0C2ZNB2</accession>
<dbReference type="EMBL" id="MRBO01000482">
    <property type="protein sequence ID" value="KAB2583990.1"/>
    <property type="molecule type" value="Genomic_DNA"/>
</dbReference>